<protein>
    <submittedName>
        <fullName evidence="1">Uncharacterized protein</fullName>
    </submittedName>
</protein>
<keyword evidence="2" id="KW-1185">Reference proteome</keyword>
<sequence length="80" mass="8683">MRGGRRRGWNNNGWKGSCQLRGGTAKSSIDLVLGIGTAKMGKRVGVFVTKQRFVARKIEGDGWSRRCATKGVKGASIFNV</sequence>
<organism evidence="1 2">
    <name type="scientific">Sphaeroforma arctica JP610</name>
    <dbReference type="NCBI Taxonomy" id="667725"/>
    <lineage>
        <taxon>Eukaryota</taxon>
        <taxon>Ichthyosporea</taxon>
        <taxon>Ichthyophonida</taxon>
        <taxon>Sphaeroforma</taxon>
    </lineage>
</organism>
<reference evidence="1 2" key="1">
    <citation type="submission" date="2011-02" db="EMBL/GenBank/DDBJ databases">
        <title>The Genome Sequence of Sphaeroforma arctica JP610.</title>
        <authorList>
            <consortium name="The Broad Institute Genome Sequencing Platform"/>
            <person name="Russ C."/>
            <person name="Cuomo C."/>
            <person name="Young S.K."/>
            <person name="Zeng Q."/>
            <person name="Gargeya S."/>
            <person name="Alvarado L."/>
            <person name="Berlin A."/>
            <person name="Chapman S.B."/>
            <person name="Chen Z."/>
            <person name="Freedman E."/>
            <person name="Gellesch M."/>
            <person name="Goldberg J."/>
            <person name="Griggs A."/>
            <person name="Gujja S."/>
            <person name="Heilman E."/>
            <person name="Heiman D."/>
            <person name="Howarth C."/>
            <person name="Mehta T."/>
            <person name="Neiman D."/>
            <person name="Pearson M."/>
            <person name="Roberts A."/>
            <person name="Saif S."/>
            <person name="Shea T."/>
            <person name="Shenoy N."/>
            <person name="Sisk P."/>
            <person name="Stolte C."/>
            <person name="Sykes S."/>
            <person name="White J."/>
            <person name="Yandava C."/>
            <person name="Burger G."/>
            <person name="Gray M.W."/>
            <person name="Holland P.W.H."/>
            <person name="King N."/>
            <person name="Lang F.B.F."/>
            <person name="Roger A.J."/>
            <person name="Ruiz-Trillo I."/>
            <person name="Haas B."/>
            <person name="Nusbaum C."/>
            <person name="Birren B."/>
        </authorList>
    </citation>
    <scope>NUCLEOTIDE SEQUENCE [LARGE SCALE GENOMIC DNA]</scope>
    <source>
        <strain evidence="1 2">JP610</strain>
    </source>
</reference>
<dbReference type="RefSeq" id="XP_014159165.1">
    <property type="nucleotide sequence ID" value="XM_014303690.1"/>
</dbReference>
<dbReference type="Proteomes" id="UP000054560">
    <property type="component" value="Unassembled WGS sequence"/>
</dbReference>
<name>A0A0L0GAI7_9EUKA</name>
<dbReference type="EMBL" id="KQ241712">
    <property type="protein sequence ID" value="KNC85263.1"/>
    <property type="molecule type" value="Genomic_DNA"/>
</dbReference>
<gene>
    <name evidence="1" type="ORF">SARC_02559</name>
</gene>
<proteinExistence type="predicted"/>
<evidence type="ECO:0000313" key="2">
    <source>
        <dbReference type="Proteomes" id="UP000054560"/>
    </source>
</evidence>
<dbReference type="GeneID" id="25903063"/>
<evidence type="ECO:0000313" key="1">
    <source>
        <dbReference type="EMBL" id="KNC85263.1"/>
    </source>
</evidence>
<accession>A0A0L0GAI7</accession>
<dbReference type="AlphaFoldDB" id="A0A0L0GAI7"/>